<dbReference type="RefSeq" id="WP_176993793.1">
    <property type="nucleotide sequence ID" value="NZ_FNDJ01000038.1"/>
</dbReference>
<evidence type="ECO:0000313" key="1">
    <source>
        <dbReference type="EMBL" id="SDM20135.1"/>
    </source>
</evidence>
<gene>
    <name evidence="1" type="ORF">SAMN05421869_13819</name>
</gene>
<protein>
    <submittedName>
        <fullName evidence="1">Uncharacterized protein</fullName>
    </submittedName>
</protein>
<organism evidence="1 2">
    <name type="scientific">Nonomuraea jiangxiensis</name>
    <dbReference type="NCBI Taxonomy" id="633440"/>
    <lineage>
        <taxon>Bacteria</taxon>
        <taxon>Bacillati</taxon>
        <taxon>Actinomycetota</taxon>
        <taxon>Actinomycetes</taxon>
        <taxon>Streptosporangiales</taxon>
        <taxon>Streptosporangiaceae</taxon>
        <taxon>Nonomuraea</taxon>
    </lineage>
</organism>
<reference evidence="1 2" key="1">
    <citation type="submission" date="2016-10" db="EMBL/GenBank/DDBJ databases">
        <authorList>
            <person name="de Groot N.N."/>
        </authorList>
    </citation>
    <scope>NUCLEOTIDE SEQUENCE [LARGE SCALE GENOMIC DNA]</scope>
    <source>
        <strain evidence="1 2">CGMCC 4.6533</strain>
    </source>
</reference>
<sequence>MKTRVLTAIAVLALAGLPPIILDGLTSEPPLVEVEAWIQHVNVLTS</sequence>
<dbReference type="AlphaFoldDB" id="A0A1G9RCG8"/>
<accession>A0A1G9RCG8</accession>
<proteinExistence type="predicted"/>
<dbReference type="Proteomes" id="UP000199202">
    <property type="component" value="Unassembled WGS sequence"/>
</dbReference>
<dbReference type="STRING" id="633440.SAMN05421869_13819"/>
<dbReference type="EMBL" id="FNDJ01000038">
    <property type="protein sequence ID" value="SDM20135.1"/>
    <property type="molecule type" value="Genomic_DNA"/>
</dbReference>
<keyword evidence="2" id="KW-1185">Reference proteome</keyword>
<name>A0A1G9RCG8_9ACTN</name>
<evidence type="ECO:0000313" key="2">
    <source>
        <dbReference type="Proteomes" id="UP000199202"/>
    </source>
</evidence>